<keyword evidence="2" id="KW-0677">Repeat</keyword>
<dbReference type="PANTHER" id="PTHR23104:SF17">
    <property type="entry name" value="EF-HAND DOMAIN-CONTAINING PROTEIN"/>
    <property type="match status" value="1"/>
</dbReference>
<dbReference type="PROSITE" id="PS50222">
    <property type="entry name" value="EF_HAND_2"/>
    <property type="match status" value="1"/>
</dbReference>
<evidence type="ECO:0000313" key="5">
    <source>
        <dbReference type="Proteomes" id="UP000694941"/>
    </source>
</evidence>
<dbReference type="Proteomes" id="UP000694941">
    <property type="component" value="Unplaced"/>
</dbReference>
<feature type="domain" description="EF-hand" evidence="4">
    <location>
        <begin position="67"/>
        <end position="102"/>
    </location>
</feature>
<evidence type="ECO:0000256" key="3">
    <source>
        <dbReference type="ARBA" id="ARBA00022837"/>
    </source>
</evidence>
<dbReference type="InterPro" id="IPR011992">
    <property type="entry name" value="EF-hand-dom_pair"/>
</dbReference>
<sequence length="163" mass="18748">MLEEMDLRLVPLWIVLISFNLPMAMLREPRNNGHLLNKGSSSIFHDEKHIRADLSSYFGVNMDEPLTNSEVGVYFFQLHDLDKDNRLDGLELLAAINHVADNVYDPFDDEDEASDPATYLVQRKWNTKFANDAVAIDKIMQENDLNKDGFLIYSEYALARHTT</sequence>
<evidence type="ECO:0000256" key="2">
    <source>
        <dbReference type="ARBA" id="ARBA00022737"/>
    </source>
</evidence>
<name>A0ABM1BZI7_LIMPO</name>
<keyword evidence="5" id="KW-1185">Reference proteome</keyword>
<dbReference type="InterPro" id="IPR052110">
    <property type="entry name" value="MCFD2-like"/>
</dbReference>
<dbReference type="PANTHER" id="PTHR23104">
    <property type="entry name" value="MULTIPLE COAGULATION FACTOR DEFICIENCY PROTEIN 2 NEURAL STEM CELL DERIVED NEURONAL SURVIVAL PROTEIN"/>
    <property type="match status" value="1"/>
</dbReference>
<keyword evidence="3" id="KW-0106">Calcium</keyword>
<gene>
    <name evidence="6" type="primary">LOC106475481</name>
</gene>
<accession>A0ABM1BZI7</accession>
<dbReference type="SUPFAM" id="SSF47473">
    <property type="entry name" value="EF-hand"/>
    <property type="match status" value="1"/>
</dbReference>
<dbReference type="InterPro" id="IPR018247">
    <property type="entry name" value="EF_Hand_1_Ca_BS"/>
</dbReference>
<dbReference type="Gene3D" id="1.10.238.10">
    <property type="entry name" value="EF-hand"/>
    <property type="match status" value="1"/>
</dbReference>
<dbReference type="InterPro" id="IPR002048">
    <property type="entry name" value="EF_hand_dom"/>
</dbReference>
<evidence type="ECO:0000313" key="6">
    <source>
        <dbReference type="RefSeq" id="XP_013791617.2"/>
    </source>
</evidence>
<organism evidence="5 6">
    <name type="scientific">Limulus polyphemus</name>
    <name type="common">Atlantic horseshoe crab</name>
    <dbReference type="NCBI Taxonomy" id="6850"/>
    <lineage>
        <taxon>Eukaryota</taxon>
        <taxon>Metazoa</taxon>
        <taxon>Ecdysozoa</taxon>
        <taxon>Arthropoda</taxon>
        <taxon>Chelicerata</taxon>
        <taxon>Merostomata</taxon>
        <taxon>Xiphosura</taxon>
        <taxon>Limulidae</taxon>
        <taxon>Limulus</taxon>
    </lineage>
</organism>
<evidence type="ECO:0000259" key="4">
    <source>
        <dbReference type="PROSITE" id="PS50222"/>
    </source>
</evidence>
<dbReference type="RefSeq" id="XP_013791617.2">
    <property type="nucleotide sequence ID" value="XM_013936163.2"/>
</dbReference>
<dbReference type="GeneID" id="106475481"/>
<evidence type="ECO:0000256" key="1">
    <source>
        <dbReference type="ARBA" id="ARBA00022729"/>
    </source>
</evidence>
<keyword evidence="1" id="KW-0732">Signal</keyword>
<protein>
    <submittedName>
        <fullName evidence="6">Multiple coagulation factor deficiency protein 2 homolog</fullName>
    </submittedName>
</protein>
<reference evidence="6" key="1">
    <citation type="submission" date="2025-08" db="UniProtKB">
        <authorList>
            <consortium name="RefSeq"/>
        </authorList>
    </citation>
    <scope>IDENTIFICATION</scope>
    <source>
        <tissue evidence="6">Muscle</tissue>
    </source>
</reference>
<dbReference type="PROSITE" id="PS00018">
    <property type="entry name" value="EF_HAND_1"/>
    <property type="match status" value="1"/>
</dbReference>
<proteinExistence type="predicted"/>